<sequence>MNTQPEIGLLADPNTFERGVPHDQIAALRAESPVLWQPMEGEPGFWAVLTHADVVKVSRAANLFSASEGGVVLENLDAASLEMMRMMLLAMDPPMHNEYRRPLSEPFKGKIIAGLEPRIAEISRELMADVAGRDSVEFVHEVTSGLPTKVMGRLMGLPEADWDLLHSLAERQTSGSDPEIVGDEPDYSASIEMAMYAIEFAARRRSEPPREDLTTLILDGEFGGQPMSDVDFGSFFVQIVTAGNDTTKSMLSSGLWALLQHPEQLQELRDDPSLVPGAVEEILRWVNPLHYFRRTATEDTELSGVQISAGDKVVMYYTSANRDEAVFDEPNRFNIHRNPNPHLSFGIGEHFCLGVHLARLEGRVFFTELLRSFARIELAGDPVRVRSNLNNSFKRLPVRLLDYRES</sequence>
<accession>A0A6J6ZV89</accession>
<dbReference type="PRINTS" id="PR00385">
    <property type="entry name" value="P450"/>
</dbReference>
<gene>
    <name evidence="7" type="ORF">UFOPK3046_01917</name>
</gene>
<evidence type="ECO:0000256" key="6">
    <source>
        <dbReference type="ARBA" id="ARBA00023033"/>
    </source>
</evidence>
<dbReference type="EMBL" id="CAFAAQ010000249">
    <property type="protein sequence ID" value="CAB4824405.1"/>
    <property type="molecule type" value="Genomic_DNA"/>
</dbReference>
<evidence type="ECO:0000256" key="5">
    <source>
        <dbReference type="ARBA" id="ARBA00023004"/>
    </source>
</evidence>
<dbReference type="PRINTS" id="PR00359">
    <property type="entry name" value="BP450"/>
</dbReference>
<dbReference type="InterPro" id="IPR002397">
    <property type="entry name" value="Cyt_P450_B"/>
</dbReference>
<protein>
    <submittedName>
        <fullName evidence="7">Unannotated protein</fullName>
    </submittedName>
</protein>
<dbReference type="InterPro" id="IPR017972">
    <property type="entry name" value="Cyt_P450_CS"/>
</dbReference>
<comment type="similarity">
    <text evidence="1">Belongs to the cytochrome P450 family.</text>
</comment>
<dbReference type="InterPro" id="IPR036396">
    <property type="entry name" value="Cyt_P450_sf"/>
</dbReference>
<dbReference type="InterPro" id="IPR001128">
    <property type="entry name" value="Cyt_P450"/>
</dbReference>
<dbReference type="Pfam" id="PF00067">
    <property type="entry name" value="p450"/>
    <property type="match status" value="1"/>
</dbReference>
<evidence type="ECO:0000256" key="1">
    <source>
        <dbReference type="ARBA" id="ARBA00010617"/>
    </source>
</evidence>
<keyword evidence="4" id="KW-0560">Oxidoreductase</keyword>
<dbReference type="GO" id="GO:0036199">
    <property type="term" value="F:cholest-4-en-3-one 26-monooxygenase activity"/>
    <property type="evidence" value="ECO:0007669"/>
    <property type="project" value="TreeGrafter"/>
</dbReference>
<evidence type="ECO:0000256" key="2">
    <source>
        <dbReference type="ARBA" id="ARBA00022617"/>
    </source>
</evidence>
<dbReference type="GO" id="GO:0008395">
    <property type="term" value="F:steroid hydroxylase activity"/>
    <property type="evidence" value="ECO:0007669"/>
    <property type="project" value="TreeGrafter"/>
</dbReference>
<evidence type="ECO:0000313" key="7">
    <source>
        <dbReference type="EMBL" id="CAB4824405.1"/>
    </source>
</evidence>
<dbReference type="GO" id="GO:0005506">
    <property type="term" value="F:iron ion binding"/>
    <property type="evidence" value="ECO:0007669"/>
    <property type="project" value="InterPro"/>
</dbReference>
<reference evidence="7" key="1">
    <citation type="submission" date="2020-05" db="EMBL/GenBank/DDBJ databases">
        <authorList>
            <person name="Chiriac C."/>
            <person name="Salcher M."/>
            <person name="Ghai R."/>
            <person name="Kavagutti S V."/>
        </authorList>
    </citation>
    <scope>NUCLEOTIDE SEQUENCE</scope>
</reference>
<keyword evidence="2" id="KW-0349">Heme</keyword>
<dbReference type="CDD" id="cd11033">
    <property type="entry name" value="CYP142-like"/>
    <property type="match status" value="1"/>
</dbReference>
<proteinExistence type="inferred from homology"/>
<dbReference type="PANTHER" id="PTHR46696:SF4">
    <property type="entry name" value="BIOTIN BIOSYNTHESIS CYTOCHROME P450"/>
    <property type="match status" value="1"/>
</dbReference>
<name>A0A6J6ZV89_9ZZZZ</name>
<dbReference type="SUPFAM" id="SSF48264">
    <property type="entry name" value="Cytochrome P450"/>
    <property type="match status" value="1"/>
</dbReference>
<keyword evidence="5" id="KW-0408">Iron</keyword>
<dbReference type="PROSITE" id="PS00086">
    <property type="entry name" value="CYTOCHROME_P450"/>
    <property type="match status" value="1"/>
</dbReference>
<dbReference type="GO" id="GO:0020037">
    <property type="term" value="F:heme binding"/>
    <property type="evidence" value="ECO:0007669"/>
    <property type="project" value="InterPro"/>
</dbReference>
<organism evidence="7">
    <name type="scientific">freshwater metagenome</name>
    <dbReference type="NCBI Taxonomy" id="449393"/>
    <lineage>
        <taxon>unclassified sequences</taxon>
        <taxon>metagenomes</taxon>
        <taxon>ecological metagenomes</taxon>
    </lineage>
</organism>
<evidence type="ECO:0000256" key="4">
    <source>
        <dbReference type="ARBA" id="ARBA00023002"/>
    </source>
</evidence>
<dbReference type="GO" id="GO:0006707">
    <property type="term" value="P:cholesterol catabolic process"/>
    <property type="evidence" value="ECO:0007669"/>
    <property type="project" value="TreeGrafter"/>
</dbReference>
<dbReference type="PANTHER" id="PTHR46696">
    <property type="entry name" value="P450, PUTATIVE (EUROFUNG)-RELATED"/>
    <property type="match status" value="1"/>
</dbReference>
<dbReference type="FunFam" id="1.10.630.10:FF:000018">
    <property type="entry name" value="Cytochrome P450 monooxygenase"/>
    <property type="match status" value="1"/>
</dbReference>
<dbReference type="Gene3D" id="1.10.630.10">
    <property type="entry name" value="Cytochrome P450"/>
    <property type="match status" value="1"/>
</dbReference>
<keyword evidence="3" id="KW-0479">Metal-binding</keyword>
<dbReference type="AlphaFoldDB" id="A0A6J6ZV89"/>
<evidence type="ECO:0000256" key="3">
    <source>
        <dbReference type="ARBA" id="ARBA00022723"/>
    </source>
</evidence>
<keyword evidence="6" id="KW-0503">Monooxygenase</keyword>